<dbReference type="Gene3D" id="3.40.50.1820">
    <property type="entry name" value="alpha/beta hydrolase"/>
    <property type="match status" value="1"/>
</dbReference>
<protein>
    <recommendedName>
        <fullName evidence="5">Pimeloyl-[acyl-carrier protein] methyl ester esterase</fullName>
        <ecNumber evidence="5">3.1.1.85</ecNumber>
    </recommendedName>
    <alternativeName>
        <fullName evidence="5">Biotin synthesis protein BioH</fullName>
    </alternativeName>
    <alternativeName>
        <fullName evidence="5">Carboxylesterase BioH</fullName>
    </alternativeName>
</protein>
<dbReference type="PANTHER" id="PTHR43194">
    <property type="entry name" value="HYDROLASE ALPHA/BETA FOLD FAMILY"/>
    <property type="match status" value="1"/>
</dbReference>
<dbReference type="GO" id="GO:0005737">
    <property type="term" value="C:cytoplasm"/>
    <property type="evidence" value="ECO:0007669"/>
    <property type="project" value="UniProtKB-SubCell"/>
</dbReference>
<dbReference type="InterPro" id="IPR029058">
    <property type="entry name" value="AB_hydrolase_fold"/>
</dbReference>
<dbReference type="PATRIC" id="fig|634113.3.peg.335"/>
<feature type="binding site" evidence="5">
    <location>
        <position position="235"/>
    </location>
    <ligand>
        <name>substrate</name>
    </ligand>
</feature>
<dbReference type="PANTHER" id="PTHR43194:SF5">
    <property type="entry name" value="PIMELOYL-[ACYL-CARRIER PROTEIN] METHYL ESTER ESTERASE"/>
    <property type="match status" value="1"/>
</dbReference>
<keyword evidence="1 5" id="KW-0719">Serine esterase</keyword>
<gene>
    <name evidence="5 7" type="primary">bioH</name>
    <name evidence="7" type="ORF">AUT07_00343</name>
</gene>
<evidence type="ECO:0000256" key="1">
    <source>
        <dbReference type="ARBA" id="ARBA00022487"/>
    </source>
</evidence>
<dbReference type="SUPFAM" id="SSF53474">
    <property type="entry name" value="alpha/beta-Hydrolases"/>
    <property type="match status" value="1"/>
</dbReference>
<evidence type="ECO:0000256" key="2">
    <source>
        <dbReference type="ARBA" id="ARBA00022490"/>
    </source>
</evidence>
<feature type="active site" evidence="5">
    <location>
        <position position="207"/>
    </location>
</feature>
<dbReference type="GO" id="GO:0090499">
    <property type="term" value="F:pimelyl-[acyl-carrier protein] methyl ester esterase activity"/>
    <property type="evidence" value="ECO:0007669"/>
    <property type="project" value="UniProtKB-EC"/>
</dbReference>
<comment type="similarity">
    <text evidence="5">Belongs to the AB hydrolase superfamily. Carboxylesterase BioH family.</text>
</comment>
<dbReference type="HAMAP" id="MF_01260">
    <property type="entry name" value="Carboxylester"/>
    <property type="match status" value="1"/>
</dbReference>
<dbReference type="STRING" id="634113.AUT07_00343"/>
<feature type="binding site" evidence="5">
    <location>
        <begin position="143"/>
        <end position="147"/>
    </location>
    <ligand>
        <name>substrate</name>
    </ligand>
</feature>
<feature type="domain" description="AB hydrolase-1" evidence="6">
    <location>
        <begin position="16"/>
        <end position="242"/>
    </location>
</feature>
<dbReference type="InterPro" id="IPR000073">
    <property type="entry name" value="AB_hydrolase_1"/>
</dbReference>
<evidence type="ECO:0000313" key="7">
    <source>
        <dbReference type="EMBL" id="AMA64923.1"/>
    </source>
</evidence>
<dbReference type="AlphaFoldDB" id="A0A0X9VUZ0"/>
<reference evidence="7 8" key="1">
    <citation type="submission" date="2016-01" db="EMBL/GenBank/DDBJ databases">
        <title>Genome sequence of Ca. Arsenophonus lipopteni, the exclusive symbiont of a blood sucking fly Lipoptena cervi (Diptera: Hippoboscidae).</title>
        <authorList>
            <person name="Novakova E."/>
            <person name="Hypsa V."/>
            <person name="Nguyen P."/>
            <person name="Husnik F."/>
            <person name="Darby A.C."/>
        </authorList>
    </citation>
    <scope>NUCLEOTIDE SEQUENCE [LARGE SCALE GENOMIC DNA]</scope>
    <source>
        <strain evidence="7 8">CB</strain>
    </source>
</reference>
<comment type="subunit">
    <text evidence="5">Monomer.</text>
</comment>
<accession>A0A0X9VUZ0</accession>
<feature type="active site" evidence="5">
    <location>
        <position position="235"/>
    </location>
</feature>
<dbReference type="RefSeq" id="WP_066283375.1">
    <property type="nucleotide sequence ID" value="NZ_CP013920.1"/>
</dbReference>
<dbReference type="OrthoDB" id="9780744at2"/>
<evidence type="ECO:0000313" key="8">
    <source>
        <dbReference type="Proteomes" id="UP000069926"/>
    </source>
</evidence>
<evidence type="ECO:0000259" key="6">
    <source>
        <dbReference type="Pfam" id="PF00561"/>
    </source>
</evidence>
<keyword evidence="8" id="KW-1185">Reference proteome</keyword>
<dbReference type="KEGG" id="asy:AUT07_00343"/>
<dbReference type="UniPathway" id="UPA00078"/>
<dbReference type="GO" id="GO:0009102">
    <property type="term" value="P:biotin biosynthetic process"/>
    <property type="evidence" value="ECO:0007669"/>
    <property type="project" value="UniProtKB-UniRule"/>
</dbReference>
<dbReference type="InterPro" id="IPR010076">
    <property type="entry name" value="BioH"/>
</dbReference>
<dbReference type="Proteomes" id="UP000069926">
    <property type="component" value="Chromosome"/>
</dbReference>
<evidence type="ECO:0000256" key="3">
    <source>
        <dbReference type="ARBA" id="ARBA00022756"/>
    </source>
</evidence>
<keyword evidence="3 5" id="KW-0093">Biotin biosynthesis</keyword>
<organism evidence="7 8">
    <name type="scientific">Candidatus Arsenophonus lipoptenae</name>
    <dbReference type="NCBI Taxonomy" id="634113"/>
    <lineage>
        <taxon>Bacteria</taxon>
        <taxon>Pseudomonadati</taxon>
        <taxon>Pseudomonadota</taxon>
        <taxon>Gammaproteobacteria</taxon>
        <taxon>Enterobacterales</taxon>
        <taxon>Morganellaceae</taxon>
        <taxon>Arsenophonus</taxon>
    </lineage>
</organism>
<feature type="active site" description="Nucleophile" evidence="5">
    <location>
        <position position="82"/>
    </location>
</feature>
<dbReference type="InterPro" id="IPR050228">
    <property type="entry name" value="Carboxylesterase_BioH"/>
</dbReference>
<comment type="catalytic activity">
    <reaction evidence="5">
        <text>6-carboxyhexanoyl-[ACP] methyl ester + H2O = 6-carboxyhexanoyl-[ACP] + methanol + H(+)</text>
        <dbReference type="Rhea" id="RHEA:42700"/>
        <dbReference type="Rhea" id="RHEA-COMP:9955"/>
        <dbReference type="Rhea" id="RHEA-COMP:10186"/>
        <dbReference type="ChEBI" id="CHEBI:15377"/>
        <dbReference type="ChEBI" id="CHEBI:15378"/>
        <dbReference type="ChEBI" id="CHEBI:17790"/>
        <dbReference type="ChEBI" id="CHEBI:78846"/>
        <dbReference type="ChEBI" id="CHEBI:82735"/>
        <dbReference type="EC" id="3.1.1.85"/>
    </reaction>
</comment>
<keyword evidence="2 5" id="KW-0963">Cytoplasm</keyword>
<evidence type="ECO:0000256" key="4">
    <source>
        <dbReference type="ARBA" id="ARBA00022801"/>
    </source>
</evidence>
<dbReference type="EC" id="3.1.1.85" evidence="5"/>
<dbReference type="Pfam" id="PF00561">
    <property type="entry name" value="Abhydrolase_1"/>
    <property type="match status" value="1"/>
</dbReference>
<comment type="subcellular location">
    <subcellularLocation>
        <location evidence="5">Cytoplasm</location>
    </subcellularLocation>
</comment>
<evidence type="ECO:0000256" key="5">
    <source>
        <dbReference type="HAMAP-Rule" id="MF_01260"/>
    </source>
</evidence>
<sequence length="272" mass="31409">MNDLFWQRLGKGKQDVVLLHGWCSNAEVWRNIALLYNPYFCFHIIDLPGYGRNNIFPPMTLQQMSEIIWHKAPKYAIWVGWSLGGLLASTIALQHTSEISGLITIASSPFFIQKDNWPGINPVLLINFKQQLKIDFHRTIKSFLVLQTLGIKKPHNDINFLKSTFMSQPLPSISVLNKGLEILLTNDLRKPLSQLKISFLRIYGELDNLVPKKIVSIIDKWLPNSSSVIIKYAAHVPFISHPHKFLHLLIDFYNHTQKNINFINYKNNLRLN</sequence>
<comment type="function">
    <text evidence="5">The physiological role of BioH is to remove the methyl group introduced by BioC when the pimeloyl moiety is complete. It allows to synthesize pimeloyl-ACP via the fatty acid synthetic pathway through the hydrolysis of the ester bonds of pimeloyl-ACP esters.</text>
</comment>
<name>A0A0X9VUZ0_9GAMM</name>
<dbReference type="NCBIfam" id="TIGR01738">
    <property type="entry name" value="bioH"/>
    <property type="match status" value="1"/>
</dbReference>
<feature type="binding site" evidence="5">
    <location>
        <begin position="82"/>
        <end position="83"/>
    </location>
    <ligand>
        <name>substrate</name>
    </ligand>
</feature>
<dbReference type="EMBL" id="CP013920">
    <property type="protein sequence ID" value="AMA64923.1"/>
    <property type="molecule type" value="Genomic_DNA"/>
</dbReference>
<comment type="pathway">
    <text evidence="5">Cofactor biosynthesis; biotin biosynthesis.</text>
</comment>
<keyword evidence="4 5" id="KW-0378">Hydrolase</keyword>
<proteinExistence type="inferred from homology"/>
<feature type="binding site" evidence="5">
    <location>
        <position position="22"/>
    </location>
    <ligand>
        <name>substrate</name>
    </ligand>
</feature>